<dbReference type="Proteomes" id="UP000233100">
    <property type="component" value="Chromosome 12"/>
</dbReference>
<dbReference type="PANTHER" id="PTHR12138">
    <property type="entry name" value="PRIMATE-EXPANDED PROTEIN FAMILY"/>
    <property type="match status" value="1"/>
</dbReference>
<feature type="region of interest" description="Disordered" evidence="1">
    <location>
        <begin position="1"/>
        <end position="78"/>
    </location>
</feature>
<protein>
    <submittedName>
        <fullName evidence="2">Uncharacterized protein</fullName>
    </submittedName>
</protein>
<keyword evidence="3" id="KW-1185">Reference proteome</keyword>
<reference evidence="2" key="3">
    <citation type="submission" date="2025-09" db="UniProtKB">
        <authorList>
            <consortium name="Ensembl"/>
        </authorList>
    </citation>
    <scope>IDENTIFICATION</scope>
</reference>
<sequence length="375" mass="39423">MQRLRGQSQPGLLEKELELSGWEPGDRRPQASVGGLGAGSSHFSTSSHSGLLIRQSDPAAPGSEPSMAPQDPQERAPVLPAPLSAFPVHPQAPRARLSLPLNEVCPPQEVALGPAPCSATSCPSSALPPSPLLKEGLPHSFFFFLRRSLTLLPRLECSGLISAHSNLCLPGSRDSPAVASRVAGITGAHLLCFSVVEAGSPQPTLEDGTSPTSVTLLWGLRSSFPKEARSGERWGLARGYQAAGPEQAAEWPELGTAGVGADKAHGPPPTVRAPRRPTRTSGERGTRRAPGEPWHDPTEQSALQAVKTSGAQPGWACRVSGAMDQLIGGPNSPACPQYPLEPLSRLQTLLAAGPTLPGCPPFHLWHLLTSQTTRE</sequence>
<proteinExistence type="predicted"/>
<feature type="compositionally biased region" description="Polar residues" evidence="1">
    <location>
        <begin position="1"/>
        <end position="10"/>
    </location>
</feature>
<feature type="compositionally biased region" description="Low complexity" evidence="1">
    <location>
        <begin position="40"/>
        <end position="49"/>
    </location>
</feature>
<reference evidence="2" key="2">
    <citation type="submission" date="2025-08" db="UniProtKB">
        <authorList>
            <consortium name="Ensembl"/>
        </authorList>
    </citation>
    <scope>IDENTIFICATION</scope>
</reference>
<feature type="compositionally biased region" description="Basic and acidic residues" evidence="1">
    <location>
        <begin position="13"/>
        <end position="29"/>
    </location>
</feature>
<feature type="compositionally biased region" description="Basic and acidic residues" evidence="1">
    <location>
        <begin position="281"/>
        <end position="298"/>
    </location>
</feature>
<dbReference type="Ensembl" id="ENSMFAT00000072415.1">
    <property type="protein sequence ID" value="ENSMFAP00000052798.1"/>
    <property type="gene ID" value="ENSMFAG00000064655.1"/>
</dbReference>
<dbReference type="GeneTree" id="ENSGT00940000166898"/>
<organism evidence="2 3">
    <name type="scientific">Macaca fascicularis</name>
    <name type="common">Crab-eating macaque</name>
    <name type="synonym">Cynomolgus monkey</name>
    <dbReference type="NCBI Taxonomy" id="9541"/>
    <lineage>
        <taxon>Eukaryota</taxon>
        <taxon>Metazoa</taxon>
        <taxon>Chordata</taxon>
        <taxon>Craniata</taxon>
        <taxon>Vertebrata</taxon>
        <taxon>Euteleostomi</taxon>
        <taxon>Mammalia</taxon>
        <taxon>Eutheria</taxon>
        <taxon>Euarchontoglires</taxon>
        <taxon>Primates</taxon>
        <taxon>Haplorrhini</taxon>
        <taxon>Catarrhini</taxon>
        <taxon>Cercopithecidae</taxon>
        <taxon>Cercopithecinae</taxon>
        <taxon>Macaca</taxon>
    </lineage>
</organism>
<name>A0A7N9IC70_MACFA</name>
<reference evidence="2 3" key="1">
    <citation type="submission" date="2013-03" db="EMBL/GenBank/DDBJ databases">
        <authorList>
            <person name="Warren W."/>
            <person name="Wilson R.K."/>
        </authorList>
    </citation>
    <scope>NUCLEOTIDE SEQUENCE</scope>
</reference>
<evidence type="ECO:0000313" key="3">
    <source>
        <dbReference type="Proteomes" id="UP000233100"/>
    </source>
</evidence>
<feature type="region of interest" description="Disordered" evidence="1">
    <location>
        <begin position="257"/>
        <end position="300"/>
    </location>
</feature>
<accession>A0A7N9IC70</accession>
<evidence type="ECO:0000313" key="2">
    <source>
        <dbReference type="Ensembl" id="ENSMFAP00000052798.1"/>
    </source>
</evidence>
<dbReference type="AlphaFoldDB" id="A0A7N9IC70"/>
<dbReference type="PANTHER" id="PTHR12138:SF152">
    <property type="entry name" value="C2H2-TYPE DOMAIN-CONTAINING PROTEIN"/>
    <property type="match status" value="1"/>
</dbReference>
<evidence type="ECO:0000256" key="1">
    <source>
        <dbReference type="SAM" id="MobiDB-lite"/>
    </source>
</evidence>